<evidence type="ECO:0000256" key="1">
    <source>
        <dbReference type="ARBA" id="ARBA00008898"/>
    </source>
</evidence>
<sequence length="163" mass="17877">MEFDTRSLRDALGLFVTGVTVITARNEAGVPFGVTANSFNSVSMDPPLILWSLSRASRNVSAFKKAEHFCVHILRENQQELSRRFAMSDIDKFEGMEFEPGAGGVPILPGSAARLECRTYAQHDGGDHVIFLGEVIRIAADHDARPLLFHGGRYAVLSDTINS</sequence>
<organism evidence="4 5">
    <name type="scientific">Hyphomonas chukchiensis</name>
    <dbReference type="NCBI Taxonomy" id="1280947"/>
    <lineage>
        <taxon>Bacteria</taxon>
        <taxon>Pseudomonadati</taxon>
        <taxon>Pseudomonadota</taxon>
        <taxon>Alphaproteobacteria</taxon>
        <taxon>Hyphomonadales</taxon>
        <taxon>Hyphomonadaceae</taxon>
        <taxon>Hyphomonas</taxon>
    </lineage>
</organism>
<comment type="similarity">
    <text evidence="1">Belongs to the non-flavoprotein flavin reductase family.</text>
</comment>
<dbReference type="STRING" id="1280947.HY30_10070"/>
<dbReference type="Proteomes" id="UP000027190">
    <property type="component" value="Unassembled WGS sequence"/>
</dbReference>
<dbReference type="eggNOG" id="COG1853">
    <property type="taxonomic scope" value="Bacteria"/>
</dbReference>
<gene>
    <name evidence="4" type="ORF">HY30_10070</name>
</gene>
<dbReference type="RefSeq" id="WP_051615679.1">
    <property type="nucleotide sequence ID" value="NZ_AWFG01000085.1"/>
</dbReference>
<dbReference type="SUPFAM" id="SSF50475">
    <property type="entry name" value="FMN-binding split barrel"/>
    <property type="match status" value="1"/>
</dbReference>
<evidence type="ECO:0000256" key="2">
    <source>
        <dbReference type="ARBA" id="ARBA00023002"/>
    </source>
</evidence>
<dbReference type="AlphaFoldDB" id="A0A062U7W9"/>
<dbReference type="InterPro" id="IPR012349">
    <property type="entry name" value="Split_barrel_FMN-bd"/>
</dbReference>
<accession>A0A062U7W9</accession>
<dbReference type="Gene3D" id="2.30.110.10">
    <property type="entry name" value="Electron Transport, Fmn-binding Protein, Chain A"/>
    <property type="match status" value="1"/>
</dbReference>
<feature type="domain" description="Flavin reductase like" evidence="3">
    <location>
        <begin position="12"/>
        <end position="156"/>
    </location>
</feature>
<reference evidence="4 5" key="1">
    <citation type="journal article" date="2014" name="Antonie Van Leeuwenhoek">
        <title>Hyphomonas beringensis sp. nov. and Hyphomonas chukchiensis sp. nov., isolated from surface seawater of the Bering Sea and Chukchi Sea.</title>
        <authorList>
            <person name="Li C."/>
            <person name="Lai Q."/>
            <person name="Li G."/>
            <person name="Dong C."/>
            <person name="Wang J."/>
            <person name="Liao Y."/>
            <person name="Shao Z."/>
        </authorList>
    </citation>
    <scope>NUCLEOTIDE SEQUENCE [LARGE SCALE GENOMIC DNA]</scope>
    <source>
        <strain evidence="4 5">BH-BN04-4</strain>
    </source>
</reference>
<comment type="caution">
    <text evidence="4">The sequence shown here is derived from an EMBL/GenBank/DDBJ whole genome shotgun (WGS) entry which is preliminary data.</text>
</comment>
<dbReference type="GO" id="GO:0010181">
    <property type="term" value="F:FMN binding"/>
    <property type="evidence" value="ECO:0007669"/>
    <property type="project" value="InterPro"/>
</dbReference>
<dbReference type="PANTHER" id="PTHR30466">
    <property type="entry name" value="FLAVIN REDUCTASE"/>
    <property type="match status" value="1"/>
</dbReference>
<dbReference type="InterPro" id="IPR050268">
    <property type="entry name" value="NADH-dep_flavin_reductase"/>
</dbReference>
<dbReference type="GO" id="GO:0042602">
    <property type="term" value="F:riboflavin reductase (NADPH) activity"/>
    <property type="evidence" value="ECO:0007669"/>
    <property type="project" value="TreeGrafter"/>
</dbReference>
<dbReference type="EMBL" id="AWFG01000085">
    <property type="protein sequence ID" value="KCZ53838.1"/>
    <property type="molecule type" value="Genomic_DNA"/>
</dbReference>
<evidence type="ECO:0000313" key="4">
    <source>
        <dbReference type="EMBL" id="KCZ53838.1"/>
    </source>
</evidence>
<dbReference type="Pfam" id="PF01613">
    <property type="entry name" value="Flavin_Reduct"/>
    <property type="match status" value="1"/>
</dbReference>
<protein>
    <recommendedName>
        <fullName evidence="3">Flavin reductase like domain-containing protein</fullName>
    </recommendedName>
</protein>
<evidence type="ECO:0000313" key="5">
    <source>
        <dbReference type="Proteomes" id="UP000027190"/>
    </source>
</evidence>
<dbReference type="SMART" id="SM00903">
    <property type="entry name" value="Flavin_Reduct"/>
    <property type="match status" value="1"/>
</dbReference>
<dbReference type="PATRIC" id="fig|1280947.3.peg.3469"/>
<dbReference type="InterPro" id="IPR002563">
    <property type="entry name" value="Flavin_Rdtase-like_dom"/>
</dbReference>
<keyword evidence="5" id="KW-1185">Reference proteome</keyword>
<keyword evidence="2" id="KW-0560">Oxidoreductase</keyword>
<dbReference type="OrthoDB" id="9792858at2"/>
<name>A0A062U7W9_9PROT</name>
<proteinExistence type="inferred from homology"/>
<evidence type="ECO:0000259" key="3">
    <source>
        <dbReference type="SMART" id="SM00903"/>
    </source>
</evidence>
<dbReference type="PANTHER" id="PTHR30466:SF11">
    <property type="entry name" value="FLAVIN-DEPENDENT MONOOXYGENASE, REDUCTASE SUBUNIT HSAB"/>
    <property type="match status" value="1"/>
</dbReference>